<sequence>MQHPFTSYQAYLERYRLFWSEEGDDRPPMMTEENFQHTFQLLRESYGNYRDLINQGQEEEAAHYYANVINSLENDLAIADGSDNFLEKGRFRL</sequence>
<reference evidence="2" key="1">
    <citation type="journal article" date="2019" name="Int. J. Syst. Evol. Microbiol.">
        <title>The Global Catalogue of Microorganisms (GCM) 10K type strain sequencing project: providing services to taxonomists for standard genome sequencing and annotation.</title>
        <authorList>
            <consortium name="The Broad Institute Genomics Platform"/>
            <consortium name="The Broad Institute Genome Sequencing Center for Infectious Disease"/>
            <person name="Wu L."/>
            <person name="Ma J."/>
        </authorList>
    </citation>
    <scope>NUCLEOTIDE SEQUENCE [LARGE SCALE GENOMIC DNA]</scope>
    <source>
        <strain evidence="2">IBRC-M 10813</strain>
    </source>
</reference>
<dbReference type="EMBL" id="JBHSAP010000009">
    <property type="protein sequence ID" value="MFC4076706.1"/>
    <property type="molecule type" value="Genomic_DNA"/>
</dbReference>
<evidence type="ECO:0000313" key="1">
    <source>
        <dbReference type="EMBL" id="MFC4076706.1"/>
    </source>
</evidence>
<evidence type="ECO:0000313" key="2">
    <source>
        <dbReference type="Proteomes" id="UP001595843"/>
    </source>
</evidence>
<protein>
    <submittedName>
        <fullName evidence="1">Uncharacterized protein</fullName>
    </submittedName>
</protein>
<dbReference type="Proteomes" id="UP001595843">
    <property type="component" value="Unassembled WGS sequence"/>
</dbReference>
<accession>A0ABV8JHL6</accession>
<dbReference type="RefSeq" id="WP_380703889.1">
    <property type="nucleotide sequence ID" value="NZ_JBHSAP010000009.1"/>
</dbReference>
<proteinExistence type="predicted"/>
<gene>
    <name evidence="1" type="ORF">ACFOUO_07775</name>
</gene>
<comment type="caution">
    <text evidence="1">The sequence shown here is derived from an EMBL/GenBank/DDBJ whole genome shotgun (WGS) entry which is preliminary data.</text>
</comment>
<organism evidence="1 2">
    <name type="scientific">Salinithrix halophila</name>
    <dbReference type="NCBI Taxonomy" id="1485204"/>
    <lineage>
        <taxon>Bacteria</taxon>
        <taxon>Bacillati</taxon>
        <taxon>Bacillota</taxon>
        <taxon>Bacilli</taxon>
        <taxon>Bacillales</taxon>
        <taxon>Thermoactinomycetaceae</taxon>
        <taxon>Salinithrix</taxon>
    </lineage>
</organism>
<keyword evidence="2" id="KW-1185">Reference proteome</keyword>
<name>A0ABV8JHL6_9BACL</name>